<gene>
    <name evidence="1" type="ORF">H5410_036793</name>
</gene>
<dbReference type="Proteomes" id="UP000824120">
    <property type="component" value="Chromosome 7"/>
</dbReference>
<dbReference type="OrthoDB" id="1289656at2759"/>
<organism evidence="1 2">
    <name type="scientific">Solanum commersonii</name>
    <name type="common">Commerson's wild potato</name>
    <name type="synonym">Commerson's nightshade</name>
    <dbReference type="NCBI Taxonomy" id="4109"/>
    <lineage>
        <taxon>Eukaryota</taxon>
        <taxon>Viridiplantae</taxon>
        <taxon>Streptophyta</taxon>
        <taxon>Embryophyta</taxon>
        <taxon>Tracheophyta</taxon>
        <taxon>Spermatophyta</taxon>
        <taxon>Magnoliopsida</taxon>
        <taxon>eudicotyledons</taxon>
        <taxon>Gunneridae</taxon>
        <taxon>Pentapetalae</taxon>
        <taxon>asterids</taxon>
        <taxon>lamiids</taxon>
        <taxon>Solanales</taxon>
        <taxon>Solanaceae</taxon>
        <taxon>Solanoideae</taxon>
        <taxon>Solaneae</taxon>
        <taxon>Solanum</taxon>
    </lineage>
</organism>
<evidence type="ECO:0000313" key="1">
    <source>
        <dbReference type="EMBL" id="KAG5595561.1"/>
    </source>
</evidence>
<proteinExistence type="predicted"/>
<keyword evidence="2" id="KW-1185">Reference proteome</keyword>
<dbReference type="EMBL" id="JACXVP010000007">
    <property type="protein sequence ID" value="KAG5595561.1"/>
    <property type="molecule type" value="Genomic_DNA"/>
</dbReference>
<name>A0A9J5Y5A5_SOLCO</name>
<dbReference type="AlphaFoldDB" id="A0A9J5Y5A5"/>
<comment type="caution">
    <text evidence="1">The sequence shown here is derived from an EMBL/GenBank/DDBJ whole genome shotgun (WGS) entry which is preliminary data.</text>
</comment>
<reference evidence="1 2" key="1">
    <citation type="submission" date="2020-09" db="EMBL/GenBank/DDBJ databases">
        <title>De no assembly of potato wild relative species, Solanum commersonii.</title>
        <authorList>
            <person name="Cho K."/>
        </authorList>
    </citation>
    <scope>NUCLEOTIDE SEQUENCE [LARGE SCALE GENOMIC DNA]</scope>
    <source>
        <strain evidence="1">LZ3.2</strain>
        <tissue evidence="1">Leaf</tissue>
    </source>
</reference>
<accession>A0A9J5Y5A5</accession>
<evidence type="ECO:0000313" key="2">
    <source>
        <dbReference type="Proteomes" id="UP000824120"/>
    </source>
</evidence>
<protein>
    <submittedName>
        <fullName evidence="1">Uncharacterized protein</fullName>
    </submittedName>
</protein>
<sequence>MPRLQINVPHQIQRISEFPPVNINNIFAISTQQQLHHPQLQVQPHYLNPSFSAQNDVGGRLQQQSLLFAMSGPIIGSTNYKSSLAFNNVGHHDYVLDNHTPNGYNLDLNPAHVTTHSGITMITNTSVGNVTLNGLGATNANFQQDIGEQNMFDPSNIIANNIEESDPNEWKYWDAFVNYYPRDDLFKNPTSPSATLPEHGNKFILLFHFPYYTLFI</sequence>